<protein>
    <submittedName>
        <fullName evidence="2">Uncharacterized protein</fullName>
    </submittedName>
</protein>
<name>A0A9D9H9Z9_9SPIR</name>
<reference evidence="2" key="2">
    <citation type="journal article" date="2021" name="PeerJ">
        <title>Extensive microbial diversity within the chicken gut microbiome revealed by metagenomics and culture.</title>
        <authorList>
            <person name="Gilroy R."/>
            <person name="Ravi A."/>
            <person name="Getino M."/>
            <person name="Pursley I."/>
            <person name="Horton D.L."/>
            <person name="Alikhan N.F."/>
            <person name="Baker D."/>
            <person name="Gharbi K."/>
            <person name="Hall N."/>
            <person name="Watson M."/>
            <person name="Adriaenssens E.M."/>
            <person name="Foster-Nyarko E."/>
            <person name="Jarju S."/>
            <person name="Secka A."/>
            <person name="Antonio M."/>
            <person name="Oren A."/>
            <person name="Chaudhuri R.R."/>
            <person name="La Ragione R."/>
            <person name="Hildebrand F."/>
            <person name="Pallen M.J."/>
        </authorList>
    </citation>
    <scope>NUCLEOTIDE SEQUENCE</scope>
    <source>
        <strain evidence="2">11167</strain>
    </source>
</reference>
<feature type="transmembrane region" description="Helical" evidence="1">
    <location>
        <begin position="89"/>
        <end position="109"/>
    </location>
</feature>
<feature type="transmembrane region" description="Helical" evidence="1">
    <location>
        <begin position="129"/>
        <end position="147"/>
    </location>
</feature>
<sequence>MDLRQAFMLFTLAHAVGYYHLSSFKVDRRPWRLVVEILLYILAVALVFAPVLDGNNYLYALTIIVFHLVTAPLAYILGRVVHSSRARSILFFTVEGVTLAGFLVMAFFYSVRWGAFVPWRQVRFLLSSFGFSYEQVLAWAFCLSIALRPANIVVKKVLAAIGEEGEAEEGHISGAAVGVIERLCLLASALLGSWLAFGLTLCFKAFLFAMPVRRNPEWGMRVYVGTLLSVLFTLLPLAFAKPFF</sequence>
<feature type="transmembrane region" description="Helical" evidence="1">
    <location>
        <begin position="222"/>
        <end position="240"/>
    </location>
</feature>
<evidence type="ECO:0000313" key="2">
    <source>
        <dbReference type="EMBL" id="MBO8443806.1"/>
    </source>
</evidence>
<dbReference type="Proteomes" id="UP000823633">
    <property type="component" value="Unassembled WGS sequence"/>
</dbReference>
<keyword evidence="1" id="KW-0812">Transmembrane</keyword>
<feature type="transmembrane region" description="Helical" evidence="1">
    <location>
        <begin position="57"/>
        <end position="77"/>
    </location>
</feature>
<evidence type="ECO:0000256" key="1">
    <source>
        <dbReference type="SAM" id="Phobius"/>
    </source>
</evidence>
<proteinExistence type="predicted"/>
<dbReference type="EMBL" id="JADIMU010000057">
    <property type="protein sequence ID" value="MBO8443806.1"/>
    <property type="molecule type" value="Genomic_DNA"/>
</dbReference>
<dbReference type="AlphaFoldDB" id="A0A9D9H9Z9"/>
<feature type="transmembrane region" description="Helical" evidence="1">
    <location>
        <begin position="33"/>
        <end position="51"/>
    </location>
</feature>
<feature type="transmembrane region" description="Helical" evidence="1">
    <location>
        <begin position="6"/>
        <end position="21"/>
    </location>
</feature>
<accession>A0A9D9H9Z9</accession>
<comment type="caution">
    <text evidence="2">The sequence shown here is derived from an EMBL/GenBank/DDBJ whole genome shotgun (WGS) entry which is preliminary data.</text>
</comment>
<feature type="transmembrane region" description="Helical" evidence="1">
    <location>
        <begin position="183"/>
        <end position="210"/>
    </location>
</feature>
<keyword evidence="1" id="KW-0472">Membrane</keyword>
<reference evidence="2" key="1">
    <citation type="submission" date="2020-10" db="EMBL/GenBank/DDBJ databases">
        <authorList>
            <person name="Gilroy R."/>
        </authorList>
    </citation>
    <scope>NUCLEOTIDE SEQUENCE</scope>
    <source>
        <strain evidence="2">11167</strain>
    </source>
</reference>
<organism evidence="2 3">
    <name type="scientific">Candidatus Aphodenecus pullistercoris</name>
    <dbReference type="NCBI Taxonomy" id="2840669"/>
    <lineage>
        <taxon>Bacteria</taxon>
        <taxon>Pseudomonadati</taxon>
        <taxon>Spirochaetota</taxon>
        <taxon>Spirochaetia</taxon>
        <taxon>Spirochaetales</taxon>
        <taxon>Candidatus Aphodenecus</taxon>
    </lineage>
</organism>
<gene>
    <name evidence="2" type="ORF">IAC42_08660</name>
</gene>
<keyword evidence="1" id="KW-1133">Transmembrane helix</keyword>
<evidence type="ECO:0000313" key="3">
    <source>
        <dbReference type="Proteomes" id="UP000823633"/>
    </source>
</evidence>